<name>A0A8C8VJA7_9SAUR</name>
<accession>A0A8C8VJA7</accession>
<dbReference type="AlphaFoldDB" id="A0A8C8VJA7"/>
<dbReference type="Pfam" id="PF00074">
    <property type="entry name" value="RnaseA"/>
    <property type="match status" value="1"/>
</dbReference>
<dbReference type="SUPFAM" id="SSF54076">
    <property type="entry name" value="RNase A-like"/>
    <property type="match status" value="1"/>
</dbReference>
<comment type="similarity">
    <text evidence="2">Belongs to the pancreatic ribonuclease family.</text>
</comment>
<dbReference type="InterPro" id="IPR023412">
    <property type="entry name" value="RNaseA_domain"/>
</dbReference>
<evidence type="ECO:0000313" key="7">
    <source>
        <dbReference type="Proteomes" id="UP000694393"/>
    </source>
</evidence>
<evidence type="ECO:0000259" key="5">
    <source>
        <dbReference type="SMART" id="SM00092"/>
    </source>
</evidence>
<dbReference type="PANTHER" id="PTHR11437:SF10">
    <property type="entry name" value="ANGIOGENIN-RELATED"/>
    <property type="match status" value="1"/>
</dbReference>
<dbReference type="Proteomes" id="UP000694393">
    <property type="component" value="Unplaced"/>
</dbReference>
<keyword evidence="3" id="KW-0964">Secreted</keyword>
<evidence type="ECO:0000256" key="4">
    <source>
        <dbReference type="ARBA" id="ARBA00023157"/>
    </source>
</evidence>
<evidence type="ECO:0000256" key="3">
    <source>
        <dbReference type="ARBA" id="ARBA00022525"/>
    </source>
</evidence>
<keyword evidence="7" id="KW-1185">Reference proteome</keyword>
<feature type="domain" description="Ribonuclease A-domain" evidence="5">
    <location>
        <begin position="20"/>
        <end position="138"/>
    </location>
</feature>
<reference evidence="6" key="2">
    <citation type="submission" date="2025-09" db="UniProtKB">
        <authorList>
            <consortium name="Ensembl"/>
        </authorList>
    </citation>
    <scope>IDENTIFICATION</scope>
</reference>
<dbReference type="Gene3D" id="3.10.130.10">
    <property type="entry name" value="Ribonuclease A-like domain"/>
    <property type="match status" value="1"/>
</dbReference>
<proteinExistence type="inferred from homology"/>
<evidence type="ECO:0000256" key="2">
    <source>
        <dbReference type="ARBA" id="ARBA00005600"/>
    </source>
</evidence>
<sequence length="138" mass="16114">WGLAVRVGVGWDSGEWTISDKAGMLTFLRQHVDFPKTNAANDHRYCNLIIQRRRLPCTPTHDFINAHPRQIRNICSRGGRCYSRYNQCDSKAAYKLTRCRLVRRNPGARCVYRGRSETRRIRLACDNERLPVRLVRVL</sequence>
<dbReference type="InterPro" id="IPR036816">
    <property type="entry name" value="RNaseA-like_dom_sf"/>
</dbReference>
<dbReference type="InterPro" id="IPR001427">
    <property type="entry name" value="RNaseA"/>
</dbReference>
<dbReference type="GO" id="GO:0005576">
    <property type="term" value="C:extracellular region"/>
    <property type="evidence" value="ECO:0007669"/>
    <property type="project" value="UniProtKB-SubCell"/>
</dbReference>
<organism evidence="6 7">
    <name type="scientific">Pelusios castaneus</name>
    <name type="common">West African mud turtle</name>
    <dbReference type="NCBI Taxonomy" id="367368"/>
    <lineage>
        <taxon>Eukaryota</taxon>
        <taxon>Metazoa</taxon>
        <taxon>Chordata</taxon>
        <taxon>Craniata</taxon>
        <taxon>Vertebrata</taxon>
        <taxon>Euteleostomi</taxon>
        <taxon>Archelosauria</taxon>
        <taxon>Testudinata</taxon>
        <taxon>Testudines</taxon>
        <taxon>Pleurodira</taxon>
        <taxon>Pelomedusidae</taxon>
        <taxon>Pelusios</taxon>
    </lineage>
</organism>
<comment type="subcellular location">
    <subcellularLocation>
        <location evidence="1">Secreted</location>
    </subcellularLocation>
</comment>
<keyword evidence="4" id="KW-1015">Disulfide bond</keyword>
<dbReference type="GO" id="GO:0003676">
    <property type="term" value="F:nucleic acid binding"/>
    <property type="evidence" value="ECO:0007669"/>
    <property type="project" value="InterPro"/>
</dbReference>
<evidence type="ECO:0000313" key="6">
    <source>
        <dbReference type="Ensembl" id="ENSPCEP00000012210.1"/>
    </source>
</evidence>
<protein>
    <recommendedName>
        <fullName evidence="5">Ribonuclease A-domain domain-containing protein</fullName>
    </recommendedName>
</protein>
<dbReference type="GO" id="GO:0004540">
    <property type="term" value="F:RNA nuclease activity"/>
    <property type="evidence" value="ECO:0007669"/>
    <property type="project" value="TreeGrafter"/>
</dbReference>
<reference evidence="6" key="1">
    <citation type="submission" date="2025-08" db="UniProtKB">
        <authorList>
            <consortium name="Ensembl"/>
        </authorList>
    </citation>
    <scope>IDENTIFICATION</scope>
</reference>
<evidence type="ECO:0000256" key="1">
    <source>
        <dbReference type="ARBA" id="ARBA00004613"/>
    </source>
</evidence>
<dbReference type="SMART" id="SM00092">
    <property type="entry name" value="RNAse_Pc"/>
    <property type="match status" value="1"/>
</dbReference>
<dbReference type="Ensembl" id="ENSPCET00000012638.1">
    <property type="protein sequence ID" value="ENSPCEP00000012210.1"/>
    <property type="gene ID" value="ENSPCEG00000009722.1"/>
</dbReference>
<dbReference type="PANTHER" id="PTHR11437">
    <property type="entry name" value="RIBONUCLEASE"/>
    <property type="match status" value="1"/>
</dbReference>
<dbReference type="GO" id="GO:0050830">
    <property type="term" value="P:defense response to Gram-positive bacterium"/>
    <property type="evidence" value="ECO:0007669"/>
    <property type="project" value="TreeGrafter"/>
</dbReference>